<keyword evidence="2" id="KW-1185">Reference proteome</keyword>
<proteinExistence type="predicted"/>
<evidence type="ECO:0000313" key="2">
    <source>
        <dbReference type="Proteomes" id="UP000241444"/>
    </source>
</evidence>
<organism evidence="1 2">
    <name type="scientific">Phyllobacterium brassicacearum</name>
    <dbReference type="NCBI Taxonomy" id="314235"/>
    <lineage>
        <taxon>Bacteria</taxon>
        <taxon>Pseudomonadati</taxon>
        <taxon>Pseudomonadota</taxon>
        <taxon>Alphaproteobacteria</taxon>
        <taxon>Hyphomicrobiales</taxon>
        <taxon>Phyllobacteriaceae</taxon>
        <taxon>Phyllobacterium</taxon>
    </lineage>
</organism>
<name>A0A2P7BJQ9_9HYPH</name>
<dbReference type="EMBL" id="PGGO01000014">
    <property type="protein sequence ID" value="PSH66711.1"/>
    <property type="molecule type" value="Genomic_DNA"/>
</dbReference>
<dbReference type="AlphaFoldDB" id="A0A2P7BJQ9"/>
<protein>
    <submittedName>
        <fullName evidence="1">Uncharacterized protein</fullName>
    </submittedName>
</protein>
<reference evidence="2" key="1">
    <citation type="submission" date="2017-11" db="EMBL/GenBank/DDBJ databases">
        <authorList>
            <person name="Kuznetsova I."/>
            <person name="Sazanova A."/>
            <person name="Chirak E."/>
            <person name="Safronova V."/>
            <person name="Willems A."/>
        </authorList>
    </citation>
    <scope>NUCLEOTIDE SEQUENCE [LARGE SCALE GENOMIC DNA]</scope>
    <source>
        <strain evidence="2">STM 196</strain>
    </source>
</reference>
<accession>A0A2P7BJQ9</accession>
<comment type="caution">
    <text evidence="1">The sequence shown here is derived from an EMBL/GenBank/DDBJ whole genome shotgun (WGS) entry which is preliminary data.</text>
</comment>
<dbReference type="Proteomes" id="UP000241444">
    <property type="component" value="Unassembled WGS sequence"/>
</dbReference>
<dbReference type="RefSeq" id="WP_106712494.1">
    <property type="nucleotide sequence ID" value="NZ_PGGO01000014.1"/>
</dbReference>
<gene>
    <name evidence="1" type="ORF">CU102_18045</name>
</gene>
<evidence type="ECO:0000313" key="1">
    <source>
        <dbReference type="EMBL" id="PSH66711.1"/>
    </source>
</evidence>
<sequence length="61" mass="6913">MGGTSQHYVRRMPTAPDHLMESIKNHMPKIKPKPNHGPERLSDVLKRSKGAYSIGKYKPSK</sequence>